<keyword evidence="3" id="KW-0378">Hydrolase</keyword>
<dbReference type="GO" id="GO:0004553">
    <property type="term" value="F:hydrolase activity, hydrolyzing O-glycosyl compounds"/>
    <property type="evidence" value="ECO:0007669"/>
    <property type="project" value="InterPro"/>
</dbReference>
<evidence type="ECO:0000313" key="3">
    <source>
        <dbReference type="EMBL" id="RXG27182.1"/>
    </source>
</evidence>
<sequence length="296" mass="34481">MNEVKLLKFSLSILIVMFFGGCKNQKTQTATETINIPSGYKLVWQDEFDSGEKPNPEFWSYEYGFVRNSELQWYQEDNTLVNNGLLSITGRQEEVKNPQYDSASDSWKKNRKVAEYTSSSINTRGKFDFKYGILEVRAKIDTSSGMWPAIWTLGVDRDWPSNGEIDMMEYYQIDGKPHILANAAWGDNWQNVSWDSTQIPFTEFLKKDPQWPKKFHIWKMEWTPQFIKLYLDDALLNEIDLAKTQNPDGFNGFHQRHYMLLNLAIGSNGGDPSQTPFPKNYQVDYVRVFQKSDQNL</sequence>
<protein>
    <submittedName>
        <fullName evidence="3">Glycosyl hydrolase family 16</fullName>
    </submittedName>
</protein>
<dbReference type="PROSITE" id="PS51762">
    <property type="entry name" value="GH16_2"/>
    <property type="match status" value="1"/>
</dbReference>
<proteinExistence type="inferred from homology"/>
<dbReference type="PROSITE" id="PS51257">
    <property type="entry name" value="PROKAR_LIPOPROTEIN"/>
    <property type="match status" value="1"/>
</dbReference>
<dbReference type="RefSeq" id="WP_073100433.1">
    <property type="nucleotide sequence ID" value="NZ_QOVL01000016.1"/>
</dbReference>
<dbReference type="InterPro" id="IPR013320">
    <property type="entry name" value="ConA-like_dom_sf"/>
</dbReference>
<organism evidence="3 4">
    <name type="scientific">Leeuwenhoekiella marinoflava</name>
    <dbReference type="NCBI Taxonomy" id="988"/>
    <lineage>
        <taxon>Bacteria</taxon>
        <taxon>Pseudomonadati</taxon>
        <taxon>Bacteroidota</taxon>
        <taxon>Flavobacteriia</taxon>
        <taxon>Flavobacteriales</taxon>
        <taxon>Flavobacteriaceae</taxon>
        <taxon>Leeuwenhoekiella</taxon>
    </lineage>
</organism>
<dbReference type="Gene3D" id="2.60.120.200">
    <property type="match status" value="1"/>
</dbReference>
<dbReference type="CDD" id="cd08023">
    <property type="entry name" value="GH16_laminarinase_like"/>
    <property type="match status" value="1"/>
</dbReference>
<evidence type="ECO:0000256" key="1">
    <source>
        <dbReference type="ARBA" id="ARBA00006865"/>
    </source>
</evidence>
<dbReference type="PANTHER" id="PTHR10963">
    <property type="entry name" value="GLYCOSYL HYDROLASE-RELATED"/>
    <property type="match status" value="1"/>
</dbReference>
<gene>
    <name evidence="3" type="ORF">DSL99_2974</name>
</gene>
<comment type="similarity">
    <text evidence="1">Belongs to the glycosyl hydrolase 16 family.</text>
</comment>
<dbReference type="STRING" id="1122159.SAMN02745246_03370"/>
<dbReference type="InterPro" id="IPR000757">
    <property type="entry name" value="Beta-glucanase-like"/>
</dbReference>
<dbReference type="AlphaFoldDB" id="A0A4V1KS29"/>
<evidence type="ECO:0000313" key="4">
    <source>
        <dbReference type="Proteomes" id="UP000290608"/>
    </source>
</evidence>
<dbReference type="InterPro" id="IPR050546">
    <property type="entry name" value="Glycosyl_Hydrlase_16"/>
</dbReference>
<dbReference type="EMBL" id="QOVL01000016">
    <property type="protein sequence ID" value="RXG27182.1"/>
    <property type="molecule type" value="Genomic_DNA"/>
</dbReference>
<dbReference type="SUPFAM" id="SSF49899">
    <property type="entry name" value="Concanavalin A-like lectins/glucanases"/>
    <property type="match status" value="1"/>
</dbReference>
<name>A0A4V1KS29_9FLAO</name>
<evidence type="ECO:0000259" key="2">
    <source>
        <dbReference type="PROSITE" id="PS51762"/>
    </source>
</evidence>
<comment type="caution">
    <text evidence="3">The sequence shown here is derived from an EMBL/GenBank/DDBJ whole genome shotgun (WGS) entry which is preliminary data.</text>
</comment>
<accession>A0A4V1KS29</accession>
<feature type="domain" description="GH16" evidence="2">
    <location>
        <begin position="48"/>
        <end position="294"/>
    </location>
</feature>
<dbReference type="GO" id="GO:0005975">
    <property type="term" value="P:carbohydrate metabolic process"/>
    <property type="evidence" value="ECO:0007669"/>
    <property type="project" value="InterPro"/>
</dbReference>
<reference evidence="3 4" key="1">
    <citation type="submission" date="2018-07" db="EMBL/GenBank/DDBJ databases">
        <title>Leeuwenhoekiella genomics.</title>
        <authorList>
            <person name="Tahon G."/>
            <person name="Willems A."/>
        </authorList>
    </citation>
    <scope>NUCLEOTIDE SEQUENCE [LARGE SCALE GENOMIC DNA]</scope>
    <source>
        <strain evidence="3 4">LMG 1345</strain>
    </source>
</reference>
<dbReference type="Pfam" id="PF00722">
    <property type="entry name" value="Glyco_hydro_16"/>
    <property type="match status" value="1"/>
</dbReference>
<dbReference type="Proteomes" id="UP000290608">
    <property type="component" value="Unassembled WGS sequence"/>
</dbReference>
<dbReference type="PANTHER" id="PTHR10963:SF55">
    <property type="entry name" value="GLYCOSIDE HYDROLASE FAMILY 16 PROTEIN"/>
    <property type="match status" value="1"/>
</dbReference>